<dbReference type="PANTHER" id="PTHR10773">
    <property type="entry name" value="DNA-DIRECTED RNA POLYMERASES I, II, AND III SUBUNIT RPABC2"/>
    <property type="match status" value="1"/>
</dbReference>
<organism evidence="2 3">
    <name type="scientific">Psylliodes chrysocephalus</name>
    <dbReference type="NCBI Taxonomy" id="3402493"/>
    <lineage>
        <taxon>Eukaryota</taxon>
        <taxon>Metazoa</taxon>
        <taxon>Ecdysozoa</taxon>
        <taxon>Arthropoda</taxon>
        <taxon>Hexapoda</taxon>
        <taxon>Insecta</taxon>
        <taxon>Pterygota</taxon>
        <taxon>Neoptera</taxon>
        <taxon>Endopterygota</taxon>
        <taxon>Coleoptera</taxon>
        <taxon>Polyphaga</taxon>
        <taxon>Cucujiformia</taxon>
        <taxon>Chrysomeloidea</taxon>
        <taxon>Chrysomelidae</taxon>
        <taxon>Galerucinae</taxon>
        <taxon>Alticini</taxon>
        <taxon>Psylliodes</taxon>
    </lineage>
</organism>
<evidence type="ECO:0000313" key="2">
    <source>
        <dbReference type="EMBL" id="CAH1110371.1"/>
    </source>
</evidence>
<sequence>MDAAIKSAKNNEDKEKFTQEHTTHLNYHEEVRNKMNDDIQRVRRDETLEVLTFDMEKTLRLPRIPTNVIFYKRQICLYNTGIHSCKYNKAFCYIWVEGSAGRGAQEVGSCLLKHIELHVPETVKILILWSDSCSGQNRNIKIILLLKAALENHQSFLTFSYNRSLKTIFTGFLFSIMFFK</sequence>
<keyword evidence="3" id="KW-1185">Reference proteome</keyword>
<evidence type="ECO:0000313" key="3">
    <source>
        <dbReference type="Proteomes" id="UP001153636"/>
    </source>
</evidence>
<name>A0A9P0CXW1_9CUCU</name>
<feature type="compositionally biased region" description="Basic and acidic residues" evidence="1">
    <location>
        <begin position="9"/>
        <end position="23"/>
    </location>
</feature>
<dbReference type="OrthoDB" id="434783at2759"/>
<gene>
    <name evidence="2" type="ORF">PSYICH_LOCUS10756</name>
</gene>
<reference evidence="2" key="1">
    <citation type="submission" date="2022-01" db="EMBL/GenBank/DDBJ databases">
        <authorList>
            <person name="King R."/>
        </authorList>
    </citation>
    <scope>NUCLEOTIDE SEQUENCE</scope>
</reference>
<dbReference type="AlphaFoldDB" id="A0A9P0CXW1"/>
<dbReference type="PANTHER" id="PTHR10773:SF19">
    <property type="match status" value="1"/>
</dbReference>
<evidence type="ECO:0000256" key="1">
    <source>
        <dbReference type="SAM" id="MobiDB-lite"/>
    </source>
</evidence>
<protein>
    <submittedName>
        <fullName evidence="2">Uncharacterized protein</fullName>
    </submittedName>
</protein>
<proteinExistence type="predicted"/>
<feature type="region of interest" description="Disordered" evidence="1">
    <location>
        <begin position="1"/>
        <end position="23"/>
    </location>
</feature>
<dbReference type="EMBL" id="OV651817">
    <property type="protein sequence ID" value="CAH1110371.1"/>
    <property type="molecule type" value="Genomic_DNA"/>
</dbReference>
<accession>A0A9P0CXW1</accession>
<dbReference type="Proteomes" id="UP001153636">
    <property type="component" value="Chromosome 5"/>
</dbReference>